<feature type="compositionally biased region" description="Basic and acidic residues" evidence="1">
    <location>
        <begin position="396"/>
        <end position="405"/>
    </location>
</feature>
<feature type="compositionally biased region" description="Basic and acidic residues" evidence="1">
    <location>
        <begin position="56"/>
        <end position="80"/>
    </location>
</feature>
<keyword evidence="3" id="KW-1185">Reference proteome</keyword>
<dbReference type="WBParaSite" id="ECPE_0000571301-mRNA-1">
    <property type="protein sequence ID" value="ECPE_0000571301-mRNA-1"/>
    <property type="gene ID" value="ECPE_0000571301"/>
</dbReference>
<feature type="compositionally biased region" description="Polar residues" evidence="1">
    <location>
        <begin position="160"/>
        <end position="175"/>
    </location>
</feature>
<feature type="compositionally biased region" description="Basic and acidic residues" evidence="1">
    <location>
        <begin position="13"/>
        <end position="25"/>
    </location>
</feature>
<evidence type="ECO:0000313" key="3">
    <source>
        <dbReference type="Proteomes" id="UP000272942"/>
    </source>
</evidence>
<dbReference type="EMBL" id="UZAN01042580">
    <property type="protein sequence ID" value="VDP76295.1"/>
    <property type="molecule type" value="Genomic_DNA"/>
</dbReference>
<evidence type="ECO:0000256" key="1">
    <source>
        <dbReference type="SAM" id="MobiDB-lite"/>
    </source>
</evidence>
<accession>A0A183AFG5</accession>
<feature type="compositionally biased region" description="Polar residues" evidence="1">
    <location>
        <begin position="82"/>
        <end position="101"/>
    </location>
</feature>
<feature type="compositionally biased region" description="Low complexity" evidence="1">
    <location>
        <begin position="105"/>
        <end position="115"/>
    </location>
</feature>
<dbReference type="AlphaFoldDB" id="A0A183AFG5"/>
<feature type="compositionally biased region" description="Polar residues" evidence="1">
    <location>
        <begin position="252"/>
        <end position="270"/>
    </location>
</feature>
<feature type="compositionally biased region" description="Polar residues" evidence="1">
    <location>
        <begin position="133"/>
        <end position="148"/>
    </location>
</feature>
<reference evidence="4" key="1">
    <citation type="submission" date="2016-06" db="UniProtKB">
        <authorList>
            <consortium name="WormBaseParasite"/>
        </authorList>
    </citation>
    <scope>IDENTIFICATION</scope>
</reference>
<protein>
    <submittedName>
        <fullName evidence="2 4">Uncharacterized protein</fullName>
    </submittedName>
</protein>
<feature type="region of interest" description="Disordered" evidence="1">
    <location>
        <begin position="701"/>
        <end position="726"/>
    </location>
</feature>
<feature type="compositionally biased region" description="Polar residues" evidence="1">
    <location>
        <begin position="343"/>
        <end position="359"/>
    </location>
</feature>
<dbReference type="Proteomes" id="UP000272942">
    <property type="component" value="Unassembled WGS sequence"/>
</dbReference>
<evidence type="ECO:0000313" key="2">
    <source>
        <dbReference type="EMBL" id="VDP76295.1"/>
    </source>
</evidence>
<feature type="compositionally biased region" description="Polar residues" evidence="1">
    <location>
        <begin position="377"/>
        <end position="391"/>
    </location>
</feature>
<sequence length="934" mass="99724">MLCPRLAAPNTPDTEKSDTKPHPRSEAFVIDFGPSGGSVGESRGPVPGSLSQCVPDRLRRGFDERERLKREREKENELRRQTMPSVTSPMRQNSQRSTRSVTLRAANAKLTAAAATSGRQSTSLSGLNRGGRVSSTRPNTATPGSSSRGLVGQTGRPTPLNHTVQSGRANSSGNRTPRRATGSVPTSPLVRISKTPGVQFANVHEHCSTSVTPGQPNLSATRKVVDGAISRVSALQAVTTRTGLTAGRRPTVGSNAPGTPRKLSQGTDRSIASRRTAPPGTIKPTGTTVTKSGLNVAPRSVTTVNKPATTVNKTRGGLQAREPPTRSFMSATASSGAKRVQPHVSSRPPTGNAVHSQPRSPAVTCGPTLGNSIKRPVTSTQLRRPASSTRVTARRSYTDLADKRGPIPSRGGLTRMMSEVTANVMATIEAYDDPKAYLFYRMFQGADEAEPSTDSVFKTFTSESPSRSAGAKRGATIGAIPQGELDAAMIQTDWLQEYREKENLVEQAKPTSPNVRSPSTAQLGLDGASLPFSNAMPSNLPEAGETELDAEDLLDVTQPTVSASSPKIQHRQLPSATENQVNVSMLVGTSVTSLAGTYILEKGTTLNEREAVDNTGGVEMRTAAVSSNRLREPGSADQLHSRGNLTRLQEMEEEQNIVDPSSPRKSPVHAFLFGNGRKSTMDLLFADSSSYVINVTRVPCDPTGPRLKRRTPNDPPDLTASTDLPTTSSDVRIARTGNVTSSTTQSSEALLEACKDDMELDKTEAPVLSADGLNTSVLVSASVTSLAPSLAGTYVMDVDDTLAAKGLVPAVVVQSREDLLLSPTREIRLLGNRMISRGSRLAEVSKESSLTPRASPAPNRDGLWDVLETEECTEEVENGNLSPNDGTLSRPRRAEVDGLVAETVEEMECYRSLPNPSDDRDRIYAYQVGLCWIA</sequence>
<reference evidence="2 3" key="2">
    <citation type="submission" date="2018-11" db="EMBL/GenBank/DDBJ databases">
        <authorList>
            <consortium name="Pathogen Informatics"/>
        </authorList>
    </citation>
    <scope>NUCLEOTIDE SEQUENCE [LARGE SCALE GENOMIC DNA]</scope>
    <source>
        <strain evidence="2 3">Egypt</strain>
    </source>
</reference>
<feature type="compositionally biased region" description="Polar residues" evidence="1">
    <location>
        <begin position="284"/>
        <end position="293"/>
    </location>
</feature>
<dbReference type="OrthoDB" id="444265at2759"/>
<evidence type="ECO:0000313" key="4">
    <source>
        <dbReference type="WBParaSite" id="ECPE_0000571301-mRNA-1"/>
    </source>
</evidence>
<feature type="compositionally biased region" description="Polar residues" evidence="1">
    <location>
        <begin position="117"/>
        <end position="126"/>
    </location>
</feature>
<feature type="region of interest" description="Disordered" evidence="1">
    <location>
        <begin position="314"/>
        <end position="412"/>
    </location>
</feature>
<feature type="region of interest" description="Disordered" evidence="1">
    <location>
        <begin position="245"/>
        <end position="293"/>
    </location>
</feature>
<feature type="region of interest" description="Disordered" evidence="1">
    <location>
        <begin position="1"/>
        <end position="190"/>
    </location>
</feature>
<gene>
    <name evidence="2" type="ORF">ECPE_LOCUS5700</name>
</gene>
<proteinExistence type="predicted"/>
<name>A0A183AFG5_9TREM</name>
<organism evidence="4">
    <name type="scientific">Echinostoma caproni</name>
    <dbReference type="NCBI Taxonomy" id="27848"/>
    <lineage>
        <taxon>Eukaryota</taxon>
        <taxon>Metazoa</taxon>
        <taxon>Spiralia</taxon>
        <taxon>Lophotrochozoa</taxon>
        <taxon>Platyhelminthes</taxon>
        <taxon>Trematoda</taxon>
        <taxon>Digenea</taxon>
        <taxon>Plagiorchiida</taxon>
        <taxon>Echinostomata</taxon>
        <taxon>Echinostomatoidea</taxon>
        <taxon>Echinostomatidae</taxon>
        <taxon>Echinostoma</taxon>
    </lineage>
</organism>